<feature type="transmembrane region" description="Helical" evidence="1">
    <location>
        <begin position="126"/>
        <end position="143"/>
    </location>
</feature>
<evidence type="ECO:0000313" key="2">
    <source>
        <dbReference type="EMBL" id="PWJ88499.1"/>
    </source>
</evidence>
<feature type="transmembrane region" description="Helical" evidence="1">
    <location>
        <begin position="190"/>
        <end position="209"/>
    </location>
</feature>
<keyword evidence="1" id="KW-1133">Transmembrane helix</keyword>
<name>A0AA45HHU0_9BACT</name>
<keyword evidence="3" id="KW-1185">Reference proteome</keyword>
<dbReference type="RefSeq" id="WP_109605850.1">
    <property type="nucleotide sequence ID" value="NZ_QGGI01000018.1"/>
</dbReference>
<keyword evidence="1" id="KW-0472">Membrane</keyword>
<feature type="transmembrane region" description="Helical" evidence="1">
    <location>
        <begin position="221"/>
        <end position="243"/>
    </location>
</feature>
<comment type="caution">
    <text evidence="2">The sequence shown here is derived from an EMBL/GenBank/DDBJ whole genome shotgun (WGS) entry which is preliminary data.</text>
</comment>
<dbReference type="Proteomes" id="UP000245921">
    <property type="component" value="Unassembled WGS sequence"/>
</dbReference>
<dbReference type="EMBL" id="QGGI01000018">
    <property type="protein sequence ID" value="PWJ88499.1"/>
    <property type="molecule type" value="Genomic_DNA"/>
</dbReference>
<evidence type="ECO:0000256" key="1">
    <source>
        <dbReference type="SAM" id="Phobius"/>
    </source>
</evidence>
<sequence length="276" mass="32680">MPKYLRTMAYILLLFFAFIILNEFAYNKKFDSEPFLLKGYVPYELEKIEKVDAFPNKAKALIEYKEKTLFIHLPKNADYKSKIIDDINLLELRISKLEKTLIPYYIMIDEGLETPDFVIYKNKFNIFIYLLSFMLFGAILELFSAKNYFLIKFKYHKQNFNKIVSIVIFFSIMYFINFFNIIYIEKYNNLILFALSSILLINCFENKIFKYSLSIVLSMIPVFMSLNDLMIFLIISIIINIIINSIKLKKLTFIKSTGEVNANGFEQRSDNDESQE</sequence>
<protein>
    <submittedName>
        <fullName evidence="2">Uncharacterized protein</fullName>
    </submittedName>
</protein>
<proteinExistence type="predicted"/>
<feature type="transmembrane region" description="Helical" evidence="1">
    <location>
        <begin position="163"/>
        <end position="184"/>
    </location>
</feature>
<gene>
    <name evidence="2" type="ORF">C7380_11811</name>
</gene>
<organism evidence="2 3">
    <name type="scientific">Oceanotoga teriensis</name>
    <dbReference type="NCBI Taxonomy" id="515440"/>
    <lineage>
        <taxon>Bacteria</taxon>
        <taxon>Thermotogati</taxon>
        <taxon>Thermotogota</taxon>
        <taxon>Thermotogae</taxon>
        <taxon>Petrotogales</taxon>
        <taxon>Petrotogaceae</taxon>
        <taxon>Oceanotoga</taxon>
    </lineage>
</organism>
<reference evidence="2 3" key="1">
    <citation type="submission" date="2018-05" db="EMBL/GenBank/DDBJ databases">
        <title>Genomic Encyclopedia of Type Strains, Phase IV (KMG-IV): sequencing the most valuable type-strain genomes for metagenomic binning, comparative biology and taxonomic classification.</title>
        <authorList>
            <person name="Goeker M."/>
        </authorList>
    </citation>
    <scope>NUCLEOTIDE SEQUENCE [LARGE SCALE GENOMIC DNA]</scope>
    <source>
        <strain evidence="2 3">DSM 24906</strain>
    </source>
</reference>
<keyword evidence="1" id="KW-0812">Transmembrane</keyword>
<evidence type="ECO:0000313" key="3">
    <source>
        <dbReference type="Proteomes" id="UP000245921"/>
    </source>
</evidence>
<dbReference type="AlphaFoldDB" id="A0AA45HHU0"/>
<accession>A0AA45HHU0</accession>